<dbReference type="CDD" id="cd06588">
    <property type="entry name" value="PhnB_like"/>
    <property type="match status" value="1"/>
</dbReference>
<dbReference type="KEGG" id="mbd:MEBOL_002695"/>
<proteinExistence type="predicted"/>
<dbReference type="SUPFAM" id="SSF54593">
    <property type="entry name" value="Glyoxalase/Bleomycin resistance protein/Dihydroxybiphenyl dioxygenase"/>
    <property type="match status" value="1"/>
</dbReference>
<sequence>MTVSVTNHLNFRGDARAALEFYQSVFGGDITLVTYKDAHSVQEPSEADQVMWGQVAAKNGFRVMAYDVPSRMPWDPGKNAFFVSVRGDSEKEISAFWEKLSVGATVAQPLAPSGWAPLYGMLKDRFGITWVLDVATEYKAP</sequence>
<dbReference type="OrthoDB" id="9795306at2"/>
<protein>
    <recommendedName>
        <fullName evidence="1">Glyoxalase/fosfomycin resistance/dioxygenase domain-containing protein</fullName>
    </recommendedName>
</protein>
<accession>A0A250IE73</accession>
<dbReference type="Proteomes" id="UP000217289">
    <property type="component" value="Chromosome"/>
</dbReference>
<evidence type="ECO:0000313" key="2">
    <source>
        <dbReference type="EMBL" id="ATB29246.1"/>
    </source>
</evidence>
<dbReference type="InterPro" id="IPR004360">
    <property type="entry name" value="Glyas_Fos-R_dOase_dom"/>
</dbReference>
<dbReference type="PANTHER" id="PTHR33990:SF1">
    <property type="entry name" value="PROTEIN YJDN"/>
    <property type="match status" value="1"/>
</dbReference>
<dbReference type="Pfam" id="PF00903">
    <property type="entry name" value="Glyoxalase"/>
    <property type="match status" value="1"/>
</dbReference>
<dbReference type="InterPro" id="IPR028973">
    <property type="entry name" value="PhnB-like"/>
</dbReference>
<evidence type="ECO:0000259" key="1">
    <source>
        <dbReference type="Pfam" id="PF00903"/>
    </source>
</evidence>
<evidence type="ECO:0000313" key="3">
    <source>
        <dbReference type="Proteomes" id="UP000217289"/>
    </source>
</evidence>
<dbReference type="InterPro" id="IPR029068">
    <property type="entry name" value="Glyas_Bleomycin-R_OHBP_Dase"/>
</dbReference>
<dbReference type="AlphaFoldDB" id="A0A250IE73"/>
<dbReference type="EMBL" id="CP022163">
    <property type="protein sequence ID" value="ATB29246.1"/>
    <property type="molecule type" value="Genomic_DNA"/>
</dbReference>
<name>A0A250IE73_9BACT</name>
<feature type="domain" description="Glyoxalase/fosfomycin resistance/dioxygenase" evidence="1">
    <location>
        <begin position="11"/>
        <end position="131"/>
    </location>
</feature>
<keyword evidence="3" id="KW-1185">Reference proteome</keyword>
<gene>
    <name evidence="2" type="ORF">MEBOL_002695</name>
</gene>
<dbReference type="Gene3D" id="3.10.180.10">
    <property type="entry name" value="2,3-Dihydroxybiphenyl 1,2-Dioxygenase, domain 1"/>
    <property type="match status" value="1"/>
</dbReference>
<organism evidence="2 3">
    <name type="scientific">Melittangium boletus DSM 14713</name>
    <dbReference type="NCBI Taxonomy" id="1294270"/>
    <lineage>
        <taxon>Bacteria</taxon>
        <taxon>Pseudomonadati</taxon>
        <taxon>Myxococcota</taxon>
        <taxon>Myxococcia</taxon>
        <taxon>Myxococcales</taxon>
        <taxon>Cystobacterineae</taxon>
        <taxon>Archangiaceae</taxon>
        <taxon>Melittangium</taxon>
    </lineage>
</organism>
<reference evidence="2 3" key="1">
    <citation type="submission" date="2017-06" db="EMBL/GenBank/DDBJ databases">
        <authorList>
            <person name="Kim H.J."/>
            <person name="Triplett B.A."/>
        </authorList>
    </citation>
    <scope>NUCLEOTIDE SEQUENCE [LARGE SCALE GENOMIC DNA]</scope>
    <source>
        <strain evidence="2 3">DSM 14713</strain>
    </source>
</reference>
<dbReference type="RefSeq" id="WP_095977834.1">
    <property type="nucleotide sequence ID" value="NZ_CP022163.1"/>
</dbReference>
<dbReference type="PANTHER" id="PTHR33990">
    <property type="entry name" value="PROTEIN YJDN-RELATED"/>
    <property type="match status" value="1"/>
</dbReference>